<evidence type="ECO:0000256" key="3">
    <source>
        <dbReference type="SAM" id="Phobius"/>
    </source>
</evidence>
<keyword evidence="3" id="KW-1133">Transmembrane helix</keyword>
<reference evidence="5 6" key="1">
    <citation type="submission" date="2018-06" db="EMBL/GenBank/DDBJ databases">
        <title>Comparative genomics of Brasilonema spp. strains.</title>
        <authorList>
            <person name="Alvarenga D.O."/>
            <person name="Fiore M.F."/>
            <person name="Varani A.M."/>
        </authorList>
    </citation>
    <scope>NUCLEOTIDE SEQUENCE [LARGE SCALE GENOMIC DNA]</scope>
    <source>
        <strain evidence="5 6">CENA114</strain>
    </source>
</reference>
<evidence type="ECO:0000313" key="5">
    <source>
        <dbReference type="EMBL" id="QDL10421.1"/>
    </source>
</evidence>
<feature type="transmembrane region" description="Helical" evidence="3">
    <location>
        <begin position="7"/>
        <end position="28"/>
    </location>
</feature>
<dbReference type="InterPro" id="IPR028082">
    <property type="entry name" value="Peripla_BP_I"/>
</dbReference>
<dbReference type="InterPro" id="IPR028081">
    <property type="entry name" value="Leu-bd"/>
</dbReference>
<keyword evidence="2" id="KW-0732">Signal</keyword>
<dbReference type="PANTHER" id="PTHR30483:SF6">
    <property type="entry name" value="PERIPLASMIC BINDING PROTEIN OF ABC TRANSPORTER FOR NATURAL AMINO ACIDS"/>
    <property type="match status" value="1"/>
</dbReference>
<dbReference type="PANTHER" id="PTHR30483">
    <property type="entry name" value="LEUCINE-SPECIFIC-BINDING PROTEIN"/>
    <property type="match status" value="1"/>
</dbReference>
<dbReference type="SUPFAM" id="SSF53822">
    <property type="entry name" value="Periplasmic binding protein-like I"/>
    <property type="match status" value="1"/>
</dbReference>
<dbReference type="RefSeq" id="WP_171977220.1">
    <property type="nucleotide sequence ID" value="NZ_CAWOXK010000001.1"/>
</dbReference>
<dbReference type="CDD" id="cd06268">
    <property type="entry name" value="PBP1_ABC_transporter_LIVBP-like"/>
    <property type="match status" value="1"/>
</dbReference>
<organism evidence="5 6">
    <name type="scientific">Brasilonema sennae CENA114</name>
    <dbReference type="NCBI Taxonomy" id="415709"/>
    <lineage>
        <taxon>Bacteria</taxon>
        <taxon>Bacillati</taxon>
        <taxon>Cyanobacteriota</taxon>
        <taxon>Cyanophyceae</taxon>
        <taxon>Nostocales</taxon>
        <taxon>Scytonemataceae</taxon>
        <taxon>Brasilonema</taxon>
        <taxon>Bromeliae group (in: Brasilonema)</taxon>
    </lineage>
</organism>
<feature type="domain" description="Leucine-binding protein" evidence="4">
    <location>
        <begin position="140"/>
        <end position="446"/>
    </location>
</feature>
<accession>A0A856MLJ5</accession>
<comment type="similarity">
    <text evidence="1">Belongs to the leucine-binding protein family.</text>
</comment>
<evidence type="ECO:0000313" key="6">
    <source>
        <dbReference type="Proteomes" id="UP000503129"/>
    </source>
</evidence>
<name>A0A856MLJ5_9CYAN</name>
<evidence type="ECO:0000256" key="2">
    <source>
        <dbReference type="ARBA" id="ARBA00022729"/>
    </source>
</evidence>
<evidence type="ECO:0000259" key="4">
    <source>
        <dbReference type="Pfam" id="PF13458"/>
    </source>
</evidence>
<keyword evidence="3" id="KW-0472">Membrane</keyword>
<dbReference type="EMBL" id="CP030118">
    <property type="protein sequence ID" value="QDL10421.1"/>
    <property type="molecule type" value="Genomic_DNA"/>
</dbReference>
<keyword evidence="6" id="KW-1185">Reference proteome</keyword>
<protein>
    <submittedName>
        <fullName evidence="5">ABC transporter substrate-binding protein</fullName>
    </submittedName>
</protein>
<evidence type="ECO:0000256" key="1">
    <source>
        <dbReference type="ARBA" id="ARBA00010062"/>
    </source>
</evidence>
<dbReference type="Proteomes" id="UP000503129">
    <property type="component" value="Chromosome"/>
</dbReference>
<dbReference type="InterPro" id="IPR051010">
    <property type="entry name" value="BCAA_transport"/>
</dbReference>
<sequence>MKNQENIRLFISLGLAGLLIAAILWLLGRVVRPEKEYSGQFQPNSASISPSYINSPLKNRMSLGEKVFVREGRPSDKDAGSKAFEAGDFSTAVSKFQVSLQAKRNDPETLVYLNNAKIGKSKSLKVAVVVPIGISLNEAEETLRGVAQAQDEVNSSGGINGLPLQLEVISIDNFDVMKEISVELVKDTSIVAVVGFSRDSSIYNKGGLVMVSTINPKRPSQPTQYVFYATPKFDVFSDAIASYITKKTRLTNIAICSDSTFLVNQEKISQEIVEQYTDSIKKYGGKVTSTACDLSAPDFQPSAFLSQAISDGAEGLILIPRPDKLNLAIDVARENKGRLPLFSYQGVYTERTLKYGQADVKGMVFGVSWHNDVVGNKSFAQKAIGLWGGEVSPRTATAYDALQTIIAGLKQGNTRQELQKALSNPKFSALGATGKIQFSQTGDRKGGVFLVKVEPCNPSQSCNSSTGYRFKLLE</sequence>
<dbReference type="KEGG" id="bsen:DP114_23250"/>
<dbReference type="AlphaFoldDB" id="A0A856MLJ5"/>
<proteinExistence type="inferred from homology"/>
<gene>
    <name evidence="5" type="ORF">DP114_23250</name>
</gene>
<dbReference type="Gene3D" id="3.40.50.2300">
    <property type="match status" value="2"/>
</dbReference>
<dbReference type="Pfam" id="PF13458">
    <property type="entry name" value="Peripla_BP_6"/>
    <property type="match status" value="1"/>
</dbReference>
<keyword evidence="3" id="KW-0812">Transmembrane</keyword>